<evidence type="ECO:0000313" key="2">
    <source>
        <dbReference type="Proteomes" id="UP001153678"/>
    </source>
</evidence>
<dbReference type="Proteomes" id="UP001153678">
    <property type="component" value="Unassembled WGS sequence"/>
</dbReference>
<accession>A0A9W4WZD2</accession>
<keyword evidence="2" id="KW-1185">Reference proteome</keyword>
<reference evidence="1" key="1">
    <citation type="submission" date="2022-08" db="EMBL/GenBank/DDBJ databases">
        <authorList>
            <person name="Kallberg Y."/>
            <person name="Tangrot J."/>
            <person name="Rosling A."/>
        </authorList>
    </citation>
    <scope>NUCLEOTIDE SEQUENCE</scope>
    <source>
        <strain evidence="1">Wild A</strain>
    </source>
</reference>
<dbReference type="OrthoDB" id="2438110at2759"/>
<dbReference type="EMBL" id="CAMKVN010006699">
    <property type="protein sequence ID" value="CAI2190607.1"/>
    <property type="molecule type" value="Genomic_DNA"/>
</dbReference>
<gene>
    <name evidence="1" type="ORF">FWILDA_LOCUS14660</name>
</gene>
<sequence>MSLIHSNFAFLNKPWWRPGYDDRAPHYFISNIERLQQAISTSINNEDELFWRGFMELHRERYLIECISAEGDNNFSKNNFWTYITLAKKVQNFHNAINDIFPYIFFPNLPMDCFTPLLAQHLHQQIGNGEQNRRAIPVMSRKIWEKGIGVR</sequence>
<comment type="caution">
    <text evidence="1">The sequence shown here is derived from an EMBL/GenBank/DDBJ whole genome shotgun (WGS) entry which is preliminary data.</text>
</comment>
<proteinExistence type="predicted"/>
<protein>
    <submittedName>
        <fullName evidence="1">3_t:CDS:1</fullName>
    </submittedName>
</protein>
<organism evidence="1 2">
    <name type="scientific">Funneliformis geosporum</name>
    <dbReference type="NCBI Taxonomy" id="1117311"/>
    <lineage>
        <taxon>Eukaryota</taxon>
        <taxon>Fungi</taxon>
        <taxon>Fungi incertae sedis</taxon>
        <taxon>Mucoromycota</taxon>
        <taxon>Glomeromycotina</taxon>
        <taxon>Glomeromycetes</taxon>
        <taxon>Glomerales</taxon>
        <taxon>Glomeraceae</taxon>
        <taxon>Funneliformis</taxon>
    </lineage>
</organism>
<evidence type="ECO:0000313" key="1">
    <source>
        <dbReference type="EMBL" id="CAI2190607.1"/>
    </source>
</evidence>
<name>A0A9W4WZD2_9GLOM</name>
<dbReference type="AlphaFoldDB" id="A0A9W4WZD2"/>